<dbReference type="SUPFAM" id="SSF54495">
    <property type="entry name" value="UBC-like"/>
    <property type="match status" value="3"/>
</dbReference>
<dbReference type="PANTHER" id="PTHR24067">
    <property type="entry name" value="UBIQUITIN-CONJUGATING ENZYME E2"/>
    <property type="match status" value="1"/>
</dbReference>
<dbReference type="InterPro" id="IPR023313">
    <property type="entry name" value="UBQ-conjugating_AS"/>
</dbReference>
<dbReference type="OrthoDB" id="416454at2759"/>
<evidence type="ECO:0000256" key="3">
    <source>
        <dbReference type="PROSITE-ProRule" id="PRU10133"/>
    </source>
</evidence>
<protein>
    <recommendedName>
        <fullName evidence="5">UBC core domain-containing protein</fullName>
    </recommendedName>
</protein>
<dbReference type="Pfam" id="PF00179">
    <property type="entry name" value="UQ_con"/>
    <property type="match status" value="2"/>
</dbReference>
<feature type="active site" description="Glycyl thioester intermediate" evidence="3">
    <location>
        <position position="238"/>
    </location>
</feature>
<comment type="caution">
    <text evidence="6">The sequence shown here is derived from an EMBL/GenBank/DDBJ whole genome shotgun (WGS) entry which is preliminary data.</text>
</comment>
<keyword evidence="7" id="KW-1185">Reference proteome</keyword>
<dbReference type="Gene3D" id="3.10.110.10">
    <property type="entry name" value="Ubiquitin Conjugating Enzyme"/>
    <property type="match status" value="3"/>
</dbReference>
<dbReference type="STRING" id="333673.A0A3M0KUW9"/>
<evidence type="ECO:0000256" key="4">
    <source>
        <dbReference type="SAM" id="MobiDB-lite"/>
    </source>
</evidence>
<dbReference type="Proteomes" id="UP000269221">
    <property type="component" value="Unassembled WGS sequence"/>
</dbReference>
<name>A0A3M0KUW9_HIRRU</name>
<evidence type="ECO:0000256" key="2">
    <source>
        <dbReference type="ARBA" id="ARBA00022786"/>
    </source>
</evidence>
<evidence type="ECO:0000313" key="6">
    <source>
        <dbReference type="EMBL" id="RMC16491.1"/>
    </source>
</evidence>
<dbReference type="PROSITE" id="PS50127">
    <property type="entry name" value="UBC_2"/>
    <property type="match status" value="2"/>
</dbReference>
<feature type="domain" description="UBC core" evidence="5">
    <location>
        <begin position="8"/>
        <end position="62"/>
    </location>
</feature>
<feature type="region of interest" description="Disordered" evidence="4">
    <location>
        <begin position="565"/>
        <end position="607"/>
    </location>
</feature>
<feature type="domain" description="UBC core" evidence="5">
    <location>
        <begin position="146"/>
        <end position="314"/>
    </location>
</feature>
<dbReference type="InterPro" id="IPR016135">
    <property type="entry name" value="UBQ-conjugating_enzyme/RWD"/>
</dbReference>
<dbReference type="InterPro" id="IPR000477">
    <property type="entry name" value="RT_dom"/>
</dbReference>
<dbReference type="PROSITE" id="PS00183">
    <property type="entry name" value="UBC_1"/>
    <property type="match status" value="1"/>
</dbReference>
<dbReference type="InterPro" id="IPR000608">
    <property type="entry name" value="UBC"/>
</dbReference>
<proteinExistence type="predicted"/>
<keyword evidence="1" id="KW-0808">Transferase</keyword>
<reference evidence="6 7" key="1">
    <citation type="submission" date="2018-07" db="EMBL/GenBank/DDBJ databases">
        <title>A high quality draft genome assembly of the barn swallow (H. rustica rustica).</title>
        <authorList>
            <person name="Formenti G."/>
            <person name="Chiara M."/>
            <person name="Poveda L."/>
            <person name="Francoijs K.-J."/>
            <person name="Bonisoli-Alquati A."/>
            <person name="Canova L."/>
            <person name="Gianfranceschi L."/>
            <person name="Horner D.S."/>
            <person name="Saino N."/>
        </authorList>
    </citation>
    <scope>NUCLEOTIDE SEQUENCE [LARGE SCALE GENOMIC DNA]</scope>
    <source>
        <strain evidence="6">Chelidonia</strain>
        <tissue evidence="6">Blood</tissue>
    </source>
</reference>
<keyword evidence="2" id="KW-0833">Ubl conjugation pathway</keyword>
<gene>
    <name evidence="6" type="ORF">DUI87_06426</name>
</gene>
<dbReference type="SMART" id="SM00212">
    <property type="entry name" value="UBCc"/>
    <property type="match status" value="1"/>
</dbReference>
<evidence type="ECO:0000313" key="7">
    <source>
        <dbReference type="Proteomes" id="UP000269221"/>
    </source>
</evidence>
<dbReference type="GO" id="GO:0016740">
    <property type="term" value="F:transferase activity"/>
    <property type="evidence" value="ECO:0007669"/>
    <property type="project" value="UniProtKB-KW"/>
</dbReference>
<evidence type="ECO:0000259" key="5">
    <source>
        <dbReference type="PROSITE" id="PS50127"/>
    </source>
</evidence>
<sequence>MAQQQMSSSQKALMLELKSLQEEPVEGFRITLVDESDLYNWEVAIFGPPNTLYEGGYFKVSLMLISSGLVQQRDLELQVKRPLLAPGPVQGWRDVEASYLDLEIHNPFSRAKKTLGFDSSLLRLLSVPLKVTVLAVSDGDSCLSENVFLEVMETEPRSNKQLQFMLATIKAASVPHYPQIRSVVILVAFQEMYALLPWLVCTEQAHIKFPIDYPYSPPTFRFLTKMWHPNIYENGDVCISILHPPVDDPQSGELPSERWNPTQNVRNWLDGRAQRVMMNGAASSWWPVTTDPQGSVLGPALFNIFIDYMDEGMESFISKFADDTKLGVCVDLLEGRMALQRDLERLDGWAESNKMKFNRSKCRVLHFGHNNPLQRYRLGTVWLDSAQEERDLGVLVTAAEHEPAVCPGGQEGQWHPGLDQEWTILLSVISLLNEPNTFSPANVDASVMFRKWRDSKGKDKEYAEIIRSISRICQGFAELVWISWKHCSVLSLEKSMVHQELQGDDVSRGQDCCGDTAHPGSGLLARGRICVVSARKQVLATKAEAEKDGVKVPTTLAEYCIKTKVPSNDNSSDLLYDDLYDDDIDDEDEEEEDADCYDDDDSGNEES</sequence>
<dbReference type="AlphaFoldDB" id="A0A3M0KUW9"/>
<accession>A0A3M0KUW9</accession>
<dbReference type="EMBL" id="QRBI01000102">
    <property type="protein sequence ID" value="RMC16491.1"/>
    <property type="molecule type" value="Genomic_DNA"/>
</dbReference>
<organism evidence="6 7">
    <name type="scientific">Hirundo rustica rustica</name>
    <dbReference type="NCBI Taxonomy" id="333673"/>
    <lineage>
        <taxon>Eukaryota</taxon>
        <taxon>Metazoa</taxon>
        <taxon>Chordata</taxon>
        <taxon>Craniata</taxon>
        <taxon>Vertebrata</taxon>
        <taxon>Euteleostomi</taxon>
        <taxon>Archelosauria</taxon>
        <taxon>Archosauria</taxon>
        <taxon>Dinosauria</taxon>
        <taxon>Saurischia</taxon>
        <taxon>Theropoda</taxon>
        <taxon>Coelurosauria</taxon>
        <taxon>Aves</taxon>
        <taxon>Neognathae</taxon>
        <taxon>Neoaves</taxon>
        <taxon>Telluraves</taxon>
        <taxon>Australaves</taxon>
        <taxon>Passeriformes</taxon>
        <taxon>Sylvioidea</taxon>
        <taxon>Hirundinidae</taxon>
        <taxon>Hirundo</taxon>
    </lineage>
</organism>
<feature type="compositionally biased region" description="Acidic residues" evidence="4">
    <location>
        <begin position="575"/>
        <end position="607"/>
    </location>
</feature>
<dbReference type="Pfam" id="PF00078">
    <property type="entry name" value="RVT_1"/>
    <property type="match status" value="1"/>
</dbReference>
<evidence type="ECO:0000256" key="1">
    <source>
        <dbReference type="ARBA" id="ARBA00022679"/>
    </source>
</evidence>
<dbReference type="InterPro" id="IPR050113">
    <property type="entry name" value="Ub_conjugating_enzyme"/>
</dbReference>